<evidence type="ECO:0000313" key="2">
    <source>
        <dbReference type="Proteomes" id="UP001530293"/>
    </source>
</evidence>
<gene>
    <name evidence="1" type="ORF">ACHAWU_007142</name>
</gene>
<dbReference type="AlphaFoldDB" id="A0ABD3M0C0"/>
<organism evidence="1 2">
    <name type="scientific">Discostella pseudostelligera</name>
    <dbReference type="NCBI Taxonomy" id="259834"/>
    <lineage>
        <taxon>Eukaryota</taxon>
        <taxon>Sar</taxon>
        <taxon>Stramenopiles</taxon>
        <taxon>Ochrophyta</taxon>
        <taxon>Bacillariophyta</taxon>
        <taxon>Coscinodiscophyceae</taxon>
        <taxon>Thalassiosirophycidae</taxon>
        <taxon>Stephanodiscales</taxon>
        <taxon>Stephanodiscaceae</taxon>
        <taxon>Discostella</taxon>
    </lineage>
</organism>
<reference evidence="1 2" key="1">
    <citation type="submission" date="2024-10" db="EMBL/GenBank/DDBJ databases">
        <title>Updated reference genomes for cyclostephanoid diatoms.</title>
        <authorList>
            <person name="Roberts W.R."/>
            <person name="Alverson A.J."/>
        </authorList>
    </citation>
    <scope>NUCLEOTIDE SEQUENCE [LARGE SCALE GENOMIC DNA]</scope>
    <source>
        <strain evidence="1 2">AJA232-27</strain>
    </source>
</reference>
<proteinExistence type="predicted"/>
<name>A0ABD3M0C0_9STRA</name>
<accession>A0ABD3M0C0</accession>
<comment type="caution">
    <text evidence="1">The sequence shown here is derived from an EMBL/GenBank/DDBJ whole genome shotgun (WGS) entry which is preliminary data.</text>
</comment>
<keyword evidence="2" id="KW-1185">Reference proteome</keyword>
<sequence>MTKPRIVNRFKTIARALSFTRKRDKYFDICDFSEVTASEFGDIPPDEICVVNGISTRSAQQDSSTTIDRLHSLERGSIYHDSINENSSRRVQDVDMRKSMVSEKEFAVEMLHRKSMNKDDHNSTLQSIADATKGKSTGKLEAVMNRNMHLTSRVIFLKGANEHLTRLLSEKDLALEEARSTIAGLMEGASSTAKEVIPQRIDRSEWSVETVHHSNIEMAKAEEEAEAEEEKEVEAT</sequence>
<evidence type="ECO:0000313" key="1">
    <source>
        <dbReference type="EMBL" id="KAL3756191.1"/>
    </source>
</evidence>
<dbReference type="Proteomes" id="UP001530293">
    <property type="component" value="Unassembled WGS sequence"/>
</dbReference>
<protein>
    <submittedName>
        <fullName evidence="1">Uncharacterized protein</fullName>
    </submittedName>
</protein>
<dbReference type="EMBL" id="JALLBG020000312">
    <property type="protein sequence ID" value="KAL3756191.1"/>
    <property type="molecule type" value="Genomic_DNA"/>
</dbReference>